<dbReference type="Gene3D" id="2.40.160.210">
    <property type="entry name" value="Acyl-CoA thioesterase, double hotdog domain"/>
    <property type="match status" value="1"/>
</dbReference>
<reference evidence="3 4" key="1">
    <citation type="journal article" date="2014" name="Mol. Plant">
        <title>Chromosome Scale Genome Assembly and Transcriptome Profiling of Nannochloropsis gaditana in Nitrogen Depletion.</title>
        <authorList>
            <person name="Corteggiani Carpinelli E."/>
            <person name="Telatin A."/>
            <person name="Vitulo N."/>
            <person name="Forcato C."/>
            <person name="D'Angelo M."/>
            <person name="Schiavon R."/>
            <person name="Vezzi A."/>
            <person name="Giacometti G.M."/>
            <person name="Morosinotto T."/>
            <person name="Valle G."/>
        </authorList>
    </citation>
    <scope>NUCLEOTIDE SEQUENCE [LARGE SCALE GENOMIC DNA]</scope>
    <source>
        <strain evidence="3 4">B-31</strain>
    </source>
</reference>
<organism evidence="3 4">
    <name type="scientific">Nannochloropsis gaditana</name>
    <dbReference type="NCBI Taxonomy" id="72520"/>
    <lineage>
        <taxon>Eukaryota</taxon>
        <taxon>Sar</taxon>
        <taxon>Stramenopiles</taxon>
        <taxon>Ochrophyta</taxon>
        <taxon>Eustigmatophyceae</taxon>
        <taxon>Eustigmatales</taxon>
        <taxon>Monodopsidaceae</taxon>
        <taxon>Nannochloropsis</taxon>
    </lineage>
</organism>
<dbReference type="InterPro" id="IPR049449">
    <property type="entry name" value="TesB_ACOT8-like_N"/>
</dbReference>
<accession>W7T4U3</accession>
<comment type="caution">
    <text evidence="3">The sequence shown here is derived from an EMBL/GenBank/DDBJ whole genome shotgun (WGS) entry which is preliminary data.</text>
</comment>
<evidence type="ECO:0000313" key="4">
    <source>
        <dbReference type="Proteomes" id="UP000019335"/>
    </source>
</evidence>
<evidence type="ECO:0000259" key="2">
    <source>
        <dbReference type="Pfam" id="PF13622"/>
    </source>
</evidence>
<dbReference type="EMBL" id="AZIL01002291">
    <property type="protein sequence ID" value="EWM22020.1"/>
    <property type="molecule type" value="Genomic_DNA"/>
</dbReference>
<feature type="domain" description="Acyl-CoA thioesterase-like N-terminal HotDog" evidence="2">
    <location>
        <begin position="136"/>
        <end position="221"/>
    </location>
</feature>
<proteinExistence type="predicted"/>
<dbReference type="PANTHER" id="PTHR38110">
    <property type="entry name" value="CHROMOSOME 23, WHOLE GENOME SHOTGUN SEQUENCE"/>
    <property type="match status" value="1"/>
</dbReference>
<dbReference type="InterPro" id="IPR029069">
    <property type="entry name" value="HotDog_dom_sf"/>
</dbReference>
<feature type="region of interest" description="Disordered" evidence="1">
    <location>
        <begin position="351"/>
        <end position="377"/>
    </location>
</feature>
<dbReference type="OrthoDB" id="2532955at2759"/>
<dbReference type="AlphaFoldDB" id="W7T4U3"/>
<dbReference type="PANTHER" id="PTHR38110:SF1">
    <property type="entry name" value="THIOESTERASE DOMAIN-CONTAINING PROTEIN"/>
    <property type="match status" value="1"/>
</dbReference>
<gene>
    <name evidence="3" type="ORF">Naga_100361g2</name>
</gene>
<dbReference type="Proteomes" id="UP000019335">
    <property type="component" value="Unassembled WGS sequence"/>
</dbReference>
<dbReference type="Pfam" id="PF13622">
    <property type="entry name" value="4HBT_3"/>
    <property type="match status" value="1"/>
</dbReference>
<dbReference type="InterPro" id="IPR042171">
    <property type="entry name" value="Acyl-CoA_hotdog"/>
</dbReference>
<dbReference type="SUPFAM" id="SSF54637">
    <property type="entry name" value="Thioesterase/thiol ester dehydrase-isomerase"/>
    <property type="match status" value="1"/>
</dbReference>
<protein>
    <recommendedName>
        <fullName evidence="2">Acyl-CoA thioesterase-like N-terminal HotDog domain-containing protein</fullName>
    </recommendedName>
</protein>
<name>W7T4U3_9STRA</name>
<sequence length="476" mass="52583">MPRSYTRYSTARGEGRIRIACRHSQARNLPQALFHAKTHAHCAGDTARVSLDIKMRSFWACVRRQDIFEKRCHRNVCHISSRSIGSTGHIGSGGTNAQGPQLFAFDEAVALREVSPSSPLSSHLPSRPRVFQGYLDERWSYGDAPNGGILTSMAITAARRLSSPARPDPLSVSTYFVKKALEKTPVFLHVTPLAASRSQETLQVTLVQENEARAHFLATFGALESFKGLDMNHLLPPVLPPRAHCLDLMALLHEEQPANHKIGDRIELWVPEESAFIKGIVRGEPINSMEEPCVLEGWGAFRAERAPDGEYGRDGAPASGLEGLSGSWRRRPCLTSLAFFNDAYPAPVQTYRGGSSRRDGGEMSQGLGGGTGNEGIEKEAGELGRENSGREPWAWIPSLELTTHFWESIPGPPTCEKKGEKARSQIASTHVPYLRLRFSTRFARRGLLFCDSEVWAEDASTLYSTSRQLARVLNPR</sequence>
<keyword evidence="4" id="KW-1185">Reference proteome</keyword>
<evidence type="ECO:0000313" key="3">
    <source>
        <dbReference type="EMBL" id="EWM22020.1"/>
    </source>
</evidence>
<dbReference type="InterPro" id="IPR052389">
    <property type="entry name" value="Sec_Metab_Biosynth-Assoc"/>
</dbReference>
<evidence type="ECO:0000256" key="1">
    <source>
        <dbReference type="SAM" id="MobiDB-lite"/>
    </source>
</evidence>